<evidence type="ECO:0000313" key="6">
    <source>
        <dbReference type="Proteomes" id="UP000183995"/>
    </source>
</evidence>
<evidence type="ECO:0000313" key="5">
    <source>
        <dbReference type="EMBL" id="SHH75935.1"/>
    </source>
</evidence>
<protein>
    <submittedName>
        <fullName evidence="5">MerR HTH family regulatory protein</fullName>
    </submittedName>
</protein>
<keyword evidence="3" id="KW-0804">Transcription</keyword>
<dbReference type="GO" id="GO:0003700">
    <property type="term" value="F:DNA-binding transcription factor activity"/>
    <property type="evidence" value="ECO:0007669"/>
    <property type="project" value="InterPro"/>
</dbReference>
<dbReference type="GO" id="GO:0003677">
    <property type="term" value="F:DNA binding"/>
    <property type="evidence" value="ECO:0007669"/>
    <property type="project" value="UniProtKB-KW"/>
</dbReference>
<dbReference type="SUPFAM" id="SSF46955">
    <property type="entry name" value="Putative DNA-binding domain"/>
    <property type="match status" value="1"/>
</dbReference>
<dbReference type="SMART" id="SM00422">
    <property type="entry name" value="HTH_MERR"/>
    <property type="match status" value="1"/>
</dbReference>
<dbReference type="InterPro" id="IPR047057">
    <property type="entry name" value="MerR_fam"/>
</dbReference>
<evidence type="ECO:0000256" key="1">
    <source>
        <dbReference type="ARBA" id="ARBA00023015"/>
    </source>
</evidence>
<dbReference type="OrthoDB" id="9773308at2"/>
<accession>A0A1M5VL25</accession>
<dbReference type="Gene3D" id="1.10.1660.10">
    <property type="match status" value="1"/>
</dbReference>
<keyword evidence="6" id="KW-1185">Reference proteome</keyword>
<evidence type="ECO:0000259" key="4">
    <source>
        <dbReference type="PROSITE" id="PS50937"/>
    </source>
</evidence>
<evidence type="ECO:0000256" key="3">
    <source>
        <dbReference type="ARBA" id="ARBA00023163"/>
    </source>
</evidence>
<evidence type="ECO:0000256" key="2">
    <source>
        <dbReference type="ARBA" id="ARBA00023125"/>
    </source>
</evidence>
<dbReference type="STRING" id="1123282.SAMN02745823_00886"/>
<gene>
    <name evidence="5" type="ORF">SAMN02745823_00886</name>
</gene>
<dbReference type="PANTHER" id="PTHR30204:SF94">
    <property type="entry name" value="HEAVY METAL-DEPENDENT TRANSCRIPTIONAL REGULATOR HI_0293-RELATED"/>
    <property type="match status" value="1"/>
</dbReference>
<organism evidence="5 6">
    <name type="scientific">Sporobacter termitidis DSM 10068</name>
    <dbReference type="NCBI Taxonomy" id="1123282"/>
    <lineage>
        <taxon>Bacteria</taxon>
        <taxon>Bacillati</taxon>
        <taxon>Bacillota</taxon>
        <taxon>Clostridia</taxon>
        <taxon>Eubacteriales</taxon>
        <taxon>Oscillospiraceae</taxon>
        <taxon>Sporobacter</taxon>
    </lineage>
</organism>
<proteinExistence type="predicted"/>
<dbReference type="EMBL" id="FQXV01000002">
    <property type="protein sequence ID" value="SHH75935.1"/>
    <property type="molecule type" value="Genomic_DNA"/>
</dbReference>
<dbReference type="Pfam" id="PF13411">
    <property type="entry name" value="MerR_1"/>
    <property type="match status" value="1"/>
</dbReference>
<name>A0A1M5VL25_9FIRM</name>
<keyword evidence="2" id="KW-0238">DNA-binding</keyword>
<dbReference type="Proteomes" id="UP000183995">
    <property type="component" value="Unassembled WGS sequence"/>
</dbReference>
<dbReference type="InterPro" id="IPR000551">
    <property type="entry name" value="MerR-type_HTH_dom"/>
</dbReference>
<dbReference type="InterPro" id="IPR009061">
    <property type="entry name" value="DNA-bd_dom_put_sf"/>
</dbReference>
<dbReference type="AlphaFoldDB" id="A0A1M5VL25"/>
<dbReference type="PANTHER" id="PTHR30204">
    <property type="entry name" value="REDOX-CYCLING DRUG-SENSING TRANSCRIPTIONAL ACTIVATOR SOXR"/>
    <property type="match status" value="1"/>
</dbReference>
<feature type="domain" description="HTH merR-type" evidence="4">
    <location>
        <begin position="9"/>
        <end position="78"/>
    </location>
</feature>
<sequence>MEDTQNRKKIPMRELEKLTNLTRATINFYIKEGLLPPPEKSAKNMAYYDEAFIEKLRFIEKMRKSEFTLNQIKRLIRYDPNTVNEFGLQILESVNRLLPLEGAEAPVTKTQIKDIGFNDEDLETLIKMRIIISEDKNDTQFPAYSLTVCRFVKYFLDLGIPIAVAKDILGKLKELADLEKNAFINYIRSPMLDSNVPQDAQKTEVRKCIENISGLLPILHLQFIKLPNEDFRRFDDEACR</sequence>
<dbReference type="PROSITE" id="PS50937">
    <property type="entry name" value="HTH_MERR_2"/>
    <property type="match status" value="1"/>
</dbReference>
<keyword evidence="1" id="KW-0805">Transcription regulation</keyword>
<reference evidence="5 6" key="1">
    <citation type="submission" date="2016-11" db="EMBL/GenBank/DDBJ databases">
        <authorList>
            <person name="Jaros S."/>
            <person name="Januszkiewicz K."/>
            <person name="Wedrychowicz H."/>
        </authorList>
    </citation>
    <scope>NUCLEOTIDE SEQUENCE [LARGE SCALE GENOMIC DNA]</scope>
    <source>
        <strain evidence="5 6">DSM 10068</strain>
    </source>
</reference>